<dbReference type="InterPro" id="IPR036960">
    <property type="entry name" value="T-box_sf"/>
</dbReference>
<evidence type="ECO:0000256" key="2">
    <source>
        <dbReference type="ARBA" id="ARBA00023125"/>
    </source>
</evidence>
<protein>
    <submittedName>
        <fullName evidence="7">T-box brain protein 1</fullName>
    </submittedName>
</protein>
<comment type="caution">
    <text evidence="5">Lacks conserved residue(s) required for the propagation of feature annotation.</text>
</comment>
<comment type="caution">
    <text evidence="7">The sequence shown here is derived from an EMBL/GenBank/DDBJ whole genome shotgun (WGS) entry which is preliminary data.</text>
</comment>
<keyword evidence="3" id="KW-0804">Transcription</keyword>
<reference evidence="7 8" key="1">
    <citation type="submission" date="2024-11" db="EMBL/GenBank/DDBJ databases">
        <title>Adaptive evolution of stress response genes in parasites aligns with host niche diversity.</title>
        <authorList>
            <person name="Hahn C."/>
            <person name="Resl P."/>
        </authorList>
    </citation>
    <scope>NUCLEOTIDE SEQUENCE [LARGE SCALE GENOMIC DNA]</scope>
    <source>
        <strain evidence="7">EGGRZ-B1_66</strain>
        <tissue evidence="7">Body</tissue>
    </source>
</reference>
<feature type="domain" description="T-box" evidence="6">
    <location>
        <begin position="1"/>
        <end position="138"/>
    </location>
</feature>
<dbReference type="PANTHER" id="PTHR11267">
    <property type="entry name" value="T-BOX PROTEIN-RELATED"/>
    <property type="match status" value="1"/>
</dbReference>
<dbReference type="GO" id="GO:0003677">
    <property type="term" value="F:DNA binding"/>
    <property type="evidence" value="ECO:0007669"/>
    <property type="project" value="UniProtKB-UniRule"/>
</dbReference>
<dbReference type="Proteomes" id="UP001626550">
    <property type="component" value="Unassembled WGS sequence"/>
</dbReference>
<organism evidence="7 8">
    <name type="scientific">Cichlidogyrus casuarinus</name>
    <dbReference type="NCBI Taxonomy" id="1844966"/>
    <lineage>
        <taxon>Eukaryota</taxon>
        <taxon>Metazoa</taxon>
        <taxon>Spiralia</taxon>
        <taxon>Lophotrochozoa</taxon>
        <taxon>Platyhelminthes</taxon>
        <taxon>Monogenea</taxon>
        <taxon>Monopisthocotylea</taxon>
        <taxon>Dactylogyridea</taxon>
        <taxon>Ancyrocephalidae</taxon>
        <taxon>Cichlidogyrus</taxon>
    </lineage>
</organism>
<dbReference type="InterPro" id="IPR008967">
    <property type="entry name" value="p53-like_TF_DNA-bd_sf"/>
</dbReference>
<evidence type="ECO:0000256" key="1">
    <source>
        <dbReference type="ARBA" id="ARBA00023015"/>
    </source>
</evidence>
<dbReference type="Pfam" id="PF00907">
    <property type="entry name" value="T-box"/>
    <property type="match status" value="1"/>
</dbReference>
<dbReference type="SUPFAM" id="SSF49417">
    <property type="entry name" value="p53-like transcription factors"/>
    <property type="match status" value="1"/>
</dbReference>
<keyword evidence="1" id="KW-0805">Transcription regulation</keyword>
<name>A0ABD2Q1R7_9PLAT</name>
<evidence type="ECO:0000256" key="3">
    <source>
        <dbReference type="ARBA" id="ARBA00023163"/>
    </source>
</evidence>
<dbReference type="InterPro" id="IPR046360">
    <property type="entry name" value="T-box_DNA-bd"/>
</dbReference>
<comment type="subcellular location">
    <subcellularLocation>
        <location evidence="5">Nucleus</location>
    </subcellularLocation>
</comment>
<dbReference type="InterPro" id="IPR001699">
    <property type="entry name" value="TF_T-box"/>
</dbReference>
<evidence type="ECO:0000256" key="4">
    <source>
        <dbReference type="ARBA" id="ARBA00023242"/>
    </source>
</evidence>
<dbReference type="CDD" id="cd00182">
    <property type="entry name" value="T-box"/>
    <property type="match status" value="1"/>
</dbReference>
<evidence type="ECO:0000313" key="7">
    <source>
        <dbReference type="EMBL" id="KAL3313549.1"/>
    </source>
</evidence>
<dbReference type="PROSITE" id="PS50252">
    <property type="entry name" value="TBOX_3"/>
    <property type="match status" value="1"/>
</dbReference>
<sequence length="212" mass="24089">MVIMRPHLYKNHLGNWVVAGTADEYPPSNSIHPRVYCQEESPKLGSYWMESGVNLTRAKITNSKEARPDQNMIYVYSMHYYMPRINIARLVEGNAANLELCGSYIIPGTQFYTVTAYQNPDVIKVKIKNNPFAKGFRNRQSDLQLLDEQTSISSHISNMHHSHNSPKSDSDVFGQSVNFPVSASQQDLDHSTYSPYFCNQIPTPSARTHSLF</sequence>
<keyword evidence="8" id="KW-1185">Reference proteome</keyword>
<gene>
    <name evidence="7" type="primary">TBR1</name>
    <name evidence="7" type="ORF">Ciccas_007850</name>
</gene>
<dbReference type="PRINTS" id="PR00937">
    <property type="entry name" value="TBOX"/>
</dbReference>
<dbReference type="SMART" id="SM00425">
    <property type="entry name" value="TBOX"/>
    <property type="match status" value="1"/>
</dbReference>
<evidence type="ECO:0000259" key="6">
    <source>
        <dbReference type="PROSITE" id="PS50252"/>
    </source>
</evidence>
<keyword evidence="4 5" id="KW-0539">Nucleus</keyword>
<keyword evidence="2 5" id="KW-0238">DNA-binding</keyword>
<dbReference type="AlphaFoldDB" id="A0ABD2Q1R7"/>
<evidence type="ECO:0000313" key="8">
    <source>
        <dbReference type="Proteomes" id="UP001626550"/>
    </source>
</evidence>
<dbReference type="PANTHER" id="PTHR11267:SF181">
    <property type="entry name" value="OPTOMOTOR-BLIND PROTEIN"/>
    <property type="match status" value="1"/>
</dbReference>
<dbReference type="EMBL" id="JBJKFK010001274">
    <property type="protein sequence ID" value="KAL3313549.1"/>
    <property type="molecule type" value="Genomic_DNA"/>
</dbReference>
<evidence type="ECO:0000256" key="5">
    <source>
        <dbReference type="PROSITE-ProRule" id="PRU00201"/>
    </source>
</evidence>
<dbReference type="Gene3D" id="2.60.40.820">
    <property type="entry name" value="Transcription factor, T-box"/>
    <property type="match status" value="1"/>
</dbReference>
<dbReference type="GO" id="GO:0005634">
    <property type="term" value="C:nucleus"/>
    <property type="evidence" value="ECO:0007669"/>
    <property type="project" value="UniProtKB-SubCell"/>
</dbReference>
<proteinExistence type="predicted"/>
<accession>A0ABD2Q1R7</accession>